<dbReference type="STRING" id="927083.DB32_003912"/>
<dbReference type="GO" id="GO:0000976">
    <property type="term" value="F:transcription cis-regulatory region binding"/>
    <property type="evidence" value="ECO:0007669"/>
    <property type="project" value="TreeGrafter"/>
</dbReference>
<dbReference type="Pfam" id="PF12625">
    <property type="entry name" value="Arabinose_bd"/>
    <property type="match status" value="1"/>
</dbReference>
<protein>
    <submittedName>
        <fullName evidence="5">Transcriptional regulator, AraC family protein</fullName>
    </submittedName>
</protein>
<keyword evidence="3" id="KW-0804">Transcription</keyword>
<name>A0A0F6YJ02_9BACT</name>
<evidence type="ECO:0000256" key="2">
    <source>
        <dbReference type="ARBA" id="ARBA00023125"/>
    </source>
</evidence>
<dbReference type="PRINTS" id="PR00032">
    <property type="entry name" value="HTHARAC"/>
</dbReference>
<feature type="domain" description="HTH araC/xylS-type" evidence="4">
    <location>
        <begin position="229"/>
        <end position="328"/>
    </location>
</feature>
<evidence type="ECO:0000256" key="1">
    <source>
        <dbReference type="ARBA" id="ARBA00023015"/>
    </source>
</evidence>
<dbReference type="PROSITE" id="PS00041">
    <property type="entry name" value="HTH_ARAC_FAMILY_1"/>
    <property type="match status" value="1"/>
</dbReference>
<dbReference type="AlphaFoldDB" id="A0A0F6YJ02"/>
<keyword evidence="2" id="KW-0238">DNA-binding</keyword>
<dbReference type="EMBL" id="CP011125">
    <property type="protein sequence ID" value="AKF06763.1"/>
    <property type="molecule type" value="Genomic_DNA"/>
</dbReference>
<dbReference type="InterPro" id="IPR032687">
    <property type="entry name" value="AraC-type_N"/>
</dbReference>
<organism evidence="5 6">
    <name type="scientific">Sandaracinus amylolyticus</name>
    <dbReference type="NCBI Taxonomy" id="927083"/>
    <lineage>
        <taxon>Bacteria</taxon>
        <taxon>Pseudomonadati</taxon>
        <taxon>Myxococcota</taxon>
        <taxon>Polyangia</taxon>
        <taxon>Polyangiales</taxon>
        <taxon>Sandaracinaceae</taxon>
        <taxon>Sandaracinus</taxon>
    </lineage>
</organism>
<dbReference type="OrthoDB" id="9816010at2"/>
<dbReference type="InterPro" id="IPR009057">
    <property type="entry name" value="Homeodomain-like_sf"/>
</dbReference>
<dbReference type="GO" id="GO:0003700">
    <property type="term" value="F:DNA-binding transcription factor activity"/>
    <property type="evidence" value="ECO:0007669"/>
    <property type="project" value="InterPro"/>
</dbReference>
<dbReference type="GO" id="GO:0005829">
    <property type="term" value="C:cytosol"/>
    <property type="evidence" value="ECO:0007669"/>
    <property type="project" value="TreeGrafter"/>
</dbReference>
<dbReference type="PROSITE" id="PS01124">
    <property type="entry name" value="HTH_ARAC_FAMILY_2"/>
    <property type="match status" value="1"/>
</dbReference>
<proteinExistence type="predicted"/>
<dbReference type="PANTHER" id="PTHR47894">
    <property type="entry name" value="HTH-TYPE TRANSCRIPTIONAL REGULATOR GADX"/>
    <property type="match status" value="1"/>
</dbReference>
<dbReference type="SMART" id="SM00342">
    <property type="entry name" value="HTH_ARAC"/>
    <property type="match status" value="1"/>
</dbReference>
<dbReference type="Pfam" id="PF12833">
    <property type="entry name" value="HTH_18"/>
    <property type="match status" value="1"/>
</dbReference>
<keyword evidence="6" id="KW-1185">Reference proteome</keyword>
<evidence type="ECO:0000313" key="5">
    <source>
        <dbReference type="EMBL" id="AKF06763.1"/>
    </source>
</evidence>
<keyword evidence="1" id="KW-0805">Transcription regulation</keyword>
<reference evidence="5 6" key="1">
    <citation type="submission" date="2015-03" db="EMBL/GenBank/DDBJ databases">
        <title>Genome assembly of Sandaracinus amylolyticus DSM 53668.</title>
        <authorList>
            <person name="Sharma G."/>
            <person name="Subramanian S."/>
        </authorList>
    </citation>
    <scope>NUCLEOTIDE SEQUENCE [LARGE SCALE GENOMIC DNA]</scope>
    <source>
        <strain evidence="5 6">DSM 53668</strain>
    </source>
</reference>
<dbReference type="RefSeq" id="WP_053233915.1">
    <property type="nucleotide sequence ID" value="NZ_CP011125.1"/>
</dbReference>
<dbReference type="InterPro" id="IPR020449">
    <property type="entry name" value="Tscrpt_reg_AraC-type_HTH"/>
</dbReference>
<evidence type="ECO:0000313" key="6">
    <source>
        <dbReference type="Proteomes" id="UP000034883"/>
    </source>
</evidence>
<dbReference type="KEGG" id="samy:DB32_003912"/>
<dbReference type="Proteomes" id="UP000034883">
    <property type="component" value="Chromosome"/>
</dbReference>
<dbReference type="SUPFAM" id="SSF46689">
    <property type="entry name" value="Homeodomain-like"/>
    <property type="match status" value="1"/>
</dbReference>
<dbReference type="InterPro" id="IPR018060">
    <property type="entry name" value="HTH_AraC"/>
</dbReference>
<evidence type="ECO:0000259" key="4">
    <source>
        <dbReference type="PROSITE" id="PS01124"/>
    </source>
</evidence>
<dbReference type="Gene3D" id="1.10.10.60">
    <property type="entry name" value="Homeodomain-like"/>
    <property type="match status" value="1"/>
</dbReference>
<accession>A0A0F6YJ02</accession>
<evidence type="ECO:0000256" key="3">
    <source>
        <dbReference type="ARBA" id="ARBA00023163"/>
    </source>
</evidence>
<gene>
    <name evidence="5" type="ORF">DB32_003912</name>
</gene>
<dbReference type="InterPro" id="IPR018062">
    <property type="entry name" value="HTH_AraC-typ_CS"/>
</dbReference>
<dbReference type="PANTHER" id="PTHR47894:SF1">
    <property type="entry name" value="HTH-TYPE TRANSCRIPTIONAL REGULATOR VQSM"/>
    <property type="match status" value="1"/>
</dbReference>
<sequence length="329" mass="35371">MPSTVRTDAVEQILAIAERAGLDRAALLARARIPGDVLRGGGGRIAVERLHALWHAVTRDAGRALTSKVAAHARVEGFGPYGFSILTAPTALDALRTATEHYPVINDDGRWSVELGASRVVARWARAGAATAGVDAASESIVAHFVLGLRSIVDGPIRVDEVRFAHAAPRGVRALEEVLRAPLVFDAGENAIVLPRADLDAVPRLASAPMHAFVTGFVRDELARIAPERTFVDHVADALAARPDARASRIAAELGVTERTLRRRLADTGTSFRALVDARRAAIALDRVEHTDDAITRIAIELGFTDASAFARAFRRWHGRSPSKVRDAR</sequence>